<dbReference type="PANTHER" id="PTHR30055:SF226">
    <property type="entry name" value="HTH-TYPE TRANSCRIPTIONAL REGULATOR PKSA"/>
    <property type="match status" value="1"/>
</dbReference>
<sequence length="221" mass="24157">MTEAVPTRSARRGPYAKSAERRRSIIEAAHAVFAARGYARGSLQDVADRVGLSQTSLLHYFPTKNELLLAVLQHRDLITGDGSSPPDPQEGLVAGILRQTRYNESAPGVIELYAVLCGESTTDEHPGRDFFAQRFGRLRGEYALELRALRDAGRLREGTDPERVAASIIALWDGIQLQWVLDHDAVDMVACLADYLDLVILPAPPRSSPGRSVTDGPSDPL</sequence>
<dbReference type="SUPFAM" id="SSF46689">
    <property type="entry name" value="Homeodomain-like"/>
    <property type="match status" value="1"/>
</dbReference>
<evidence type="ECO:0000256" key="5">
    <source>
        <dbReference type="PROSITE-ProRule" id="PRU00335"/>
    </source>
</evidence>
<keyword evidence="3 5" id="KW-0238">DNA-binding</keyword>
<accession>A0A1X7P4N4</accession>
<dbReference type="Proteomes" id="UP000193711">
    <property type="component" value="Unassembled WGS sequence"/>
</dbReference>
<evidence type="ECO:0000256" key="2">
    <source>
        <dbReference type="ARBA" id="ARBA00023015"/>
    </source>
</evidence>
<dbReference type="GO" id="GO:0003700">
    <property type="term" value="F:DNA-binding transcription factor activity"/>
    <property type="evidence" value="ECO:0007669"/>
    <property type="project" value="TreeGrafter"/>
</dbReference>
<dbReference type="PRINTS" id="PR00455">
    <property type="entry name" value="HTHTETR"/>
</dbReference>
<dbReference type="InterPro" id="IPR039538">
    <property type="entry name" value="BetI_C"/>
</dbReference>
<keyword evidence="8" id="KW-1185">Reference proteome</keyword>
<name>A0A1X7P4N4_9MICO</name>
<dbReference type="EMBL" id="FXBM01000002">
    <property type="protein sequence ID" value="SMH45163.1"/>
    <property type="molecule type" value="Genomic_DNA"/>
</dbReference>
<feature type="domain" description="HTH tetR-type" evidence="6">
    <location>
        <begin position="19"/>
        <end position="79"/>
    </location>
</feature>
<dbReference type="RefSeq" id="WP_085476886.1">
    <property type="nucleotide sequence ID" value="NZ_FXBM01000002.1"/>
</dbReference>
<evidence type="ECO:0000256" key="3">
    <source>
        <dbReference type="ARBA" id="ARBA00023125"/>
    </source>
</evidence>
<dbReference type="STRING" id="1891671.SAMN06295885_2491"/>
<keyword evidence="1" id="KW-0678">Repressor</keyword>
<proteinExistence type="predicted"/>
<dbReference type="InterPro" id="IPR001647">
    <property type="entry name" value="HTH_TetR"/>
</dbReference>
<dbReference type="PANTHER" id="PTHR30055">
    <property type="entry name" value="HTH-TYPE TRANSCRIPTIONAL REGULATOR RUTR"/>
    <property type="match status" value="1"/>
</dbReference>
<evidence type="ECO:0000313" key="8">
    <source>
        <dbReference type="Proteomes" id="UP000193711"/>
    </source>
</evidence>
<dbReference type="InterPro" id="IPR036271">
    <property type="entry name" value="Tet_transcr_reg_TetR-rel_C_sf"/>
</dbReference>
<evidence type="ECO:0000256" key="1">
    <source>
        <dbReference type="ARBA" id="ARBA00022491"/>
    </source>
</evidence>
<dbReference type="InterPro" id="IPR009057">
    <property type="entry name" value="Homeodomain-like_sf"/>
</dbReference>
<dbReference type="GO" id="GO:0000976">
    <property type="term" value="F:transcription cis-regulatory region binding"/>
    <property type="evidence" value="ECO:0007669"/>
    <property type="project" value="TreeGrafter"/>
</dbReference>
<dbReference type="Pfam" id="PF00440">
    <property type="entry name" value="TetR_N"/>
    <property type="match status" value="1"/>
</dbReference>
<gene>
    <name evidence="7" type="ORF">SAMN06295885_2491</name>
</gene>
<evidence type="ECO:0000313" key="7">
    <source>
        <dbReference type="EMBL" id="SMH45163.1"/>
    </source>
</evidence>
<dbReference type="SUPFAM" id="SSF48498">
    <property type="entry name" value="Tetracyclin repressor-like, C-terminal domain"/>
    <property type="match status" value="1"/>
</dbReference>
<protein>
    <submittedName>
        <fullName evidence="7">Transcriptional regulator, TetR family</fullName>
    </submittedName>
</protein>
<dbReference type="PROSITE" id="PS50977">
    <property type="entry name" value="HTH_TETR_2"/>
    <property type="match status" value="1"/>
</dbReference>
<organism evidence="7 8">
    <name type="scientific">Rathayibacter oskolensis</name>
    <dbReference type="NCBI Taxonomy" id="1891671"/>
    <lineage>
        <taxon>Bacteria</taxon>
        <taxon>Bacillati</taxon>
        <taxon>Actinomycetota</taxon>
        <taxon>Actinomycetes</taxon>
        <taxon>Micrococcales</taxon>
        <taxon>Microbacteriaceae</taxon>
        <taxon>Rathayibacter</taxon>
    </lineage>
</organism>
<dbReference type="OrthoDB" id="7505659at2"/>
<keyword evidence="2" id="KW-0805">Transcription regulation</keyword>
<dbReference type="Pfam" id="PF13977">
    <property type="entry name" value="TetR_C_6"/>
    <property type="match status" value="1"/>
</dbReference>
<dbReference type="InterPro" id="IPR050109">
    <property type="entry name" value="HTH-type_TetR-like_transc_reg"/>
</dbReference>
<dbReference type="Gene3D" id="1.10.357.10">
    <property type="entry name" value="Tetracycline Repressor, domain 2"/>
    <property type="match status" value="1"/>
</dbReference>
<keyword evidence="4" id="KW-0804">Transcription</keyword>
<reference evidence="8" key="1">
    <citation type="submission" date="2017-04" db="EMBL/GenBank/DDBJ databases">
        <authorList>
            <person name="Varghese N."/>
            <person name="Submissions S."/>
        </authorList>
    </citation>
    <scope>NUCLEOTIDE SEQUENCE [LARGE SCALE GENOMIC DNA]</scope>
    <source>
        <strain evidence="8">VKM Ac-2121</strain>
    </source>
</reference>
<evidence type="ECO:0000259" key="6">
    <source>
        <dbReference type="PROSITE" id="PS50977"/>
    </source>
</evidence>
<evidence type="ECO:0000256" key="4">
    <source>
        <dbReference type="ARBA" id="ARBA00023163"/>
    </source>
</evidence>
<feature type="DNA-binding region" description="H-T-H motif" evidence="5">
    <location>
        <begin position="42"/>
        <end position="61"/>
    </location>
</feature>
<dbReference type="AlphaFoldDB" id="A0A1X7P4N4"/>